<gene>
    <name evidence="10" type="ORF">IZO911_LOCUS7207</name>
    <name evidence="11" type="ORF">KXQ929_LOCUS36260</name>
</gene>
<dbReference type="PANTHER" id="PTHR24243">
    <property type="entry name" value="G-PROTEIN COUPLED RECEPTOR"/>
    <property type="match status" value="1"/>
</dbReference>
<keyword evidence="2 8" id="KW-0812">Transmembrane</keyword>
<dbReference type="Proteomes" id="UP000663860">
    <property type="component" value="Unassembled WGS sequence"/>
</dbReference>
<reference evidence="11" key="1">
    <citation type="submission" date="2021-02" db="EMBL/GenBank/DDBJ databases">
        <authorList>
            <person name="Nowell W R."/>
        </authorList>
    </citation>
    <scope>NUCLEOTIDE SEQUENCE</scope>
</reference>
<dbReference type="Proteomes" id="UP000663868">
    <property type="component" value="Unassembled WGS sequence"/>
</dbReference>
<feature type="transmembrane region" description="Helical" evidence="8">
    <location>
        <begin position="20"/>
        <end position="42"/>
    </location>
</feature>
<dbReference type="GO" id="GO:0005886">
    <property type="term" value="C:plasma membrane"/>
    <property type="evidence" value="ECO:0007669"/>
    <property type="project" value="TreeGrafter"/>
</dbReference>
<feature type="transmembrane region" description="Helical" evidence="8">
    <location>
        <begin position="184"/>
        <end position="205"/>
    </location>
</feature>
<feature type="transmembrane region" description="Helical" evidence="8">
    <location>
        <begin position="54"/>
        <end position="74"/>
    </location>
</feature>
<evidence type="ECO:0000256" key="8">
    <source>
        <dbReference type="SAM" id="Phobius"/>
    </source>
</evidence>
<feature type="transmembrane region" description="Helical" evidence="8">
    <location>
        <begin position="226"/>
        <end position="253"/>
    </location>
</feature>
<dbReference type="SUPFAM" id="SSF81321">
    <property type="entry name" value="Family A G protein-coupled receptor-like"/>
    <property type="match status" value="1"/>
</dbReference>
<dbReference type="AlphaFoldDB" id="A0A819WYZ0"/>
<evidence type="ECO:0000256" key="2">
    <source>
        <dbReference type="ARBA" id="ARBA00022692"/>
    </source>
</evidence>
<proteinExistence type="predicted"/>
<sequence length="314" mass="36539">MSNNTTITTTSPSTESLIVAYYSMTLIIIGTSFNVMTFIILCRAKFRDSKVRPTLHYMRAMAVFDILMLYGWNLDHYLSTIYQFHILTYSIISCRFISFISFFAAQSSAWLRVFICLDRYLSLSRLHKTWFSKSKSVLIIIACIISILFLLNFHILLFVCYYRVNGTISYVSWLYTIYPLWDDVNLGVSNFLPLILMVIFNSGVIHHLIRLRRTTTVQNSQIKHRAISITLVITTFLFLIMTVPSSVAFAFFASSNQTLLHFLDCLMYSYYALSFPLYLATFNEFRQECIGIIMCKKNNRRVEPQTTTRPQTLH</sequence>
<keyword evidence="6" id="KW-0675">Receptor</keyword>
<keyword evidence="3 8" id="KW-1133">Transmembrane helix</keyword>
<dbReference type="InterPro" id="IPR017452">
    <property type="entry name" value="GPCR_Rhodpsn_7TM"/>
</dbReference>
<evidence type="ECO:0000256" key="6">
    <source>
        <dbReference type="ARBA" id="ARBA00023170"/>
    </source>
</evidence>
<comment type="subcellular location">
    <subcellularLocation>
        <location evidence="1">Membrane</location>
        <topology evidence="1">Multi-pass membrane protein</topology>
    </subcellularLocation>
</comment>
<dbReference type="EMBL" id="CAJNOE010000046">
    <property type="protein sequence ID" value="CAF0806210.1"/>
    <property type="molecule type" value="Genomic_DNA"/>
</dbReference>
<keyword evidence="5 8" id="KW-0472">Membrane</keyword>
<name>A0A819WYZ0_9BILA</name>
<evidence type="ECO:0000256" key="5">
    <source>
        <dbReference type="ARBA" id="ARBA00023136"/>
    </source>
</evidence>
<organism evidence="11 12">
    <name type="scientific">Adineta steineri</name>
    <dbReference type="NCBI Taxonomy" id="433720"/>
    <lineage>
        <taxon>Eukaryota</taxon>
        <taxon>Metazoa</taxon>
        <taxon>Spiralia</taxon>
        <taxon>Gnathifera</taxon>
        <taxon>Rotifera</taxon>
        <taxon>Eurotatoria</taxon>
        <taxon>Bdelloidea</taxon>
        <taxon>Adinetida</taxon>
        <taxon>Adinetidae</taxon>
        <taxon>Adineta</taxon>
    </lineage>
</organism>
<evidence type="ECO:0000313" key="11">
    <source>
        <dbReference type="EMBL" id="CAF4132617.1"/>
    </source>
</evidence>
<dbReference type="GO" id="GO:0004930">
    <property type="term" value="F:G protein-coupled receptor activity"/>
    <property type="evidence" value="ECO:0007669"/>
    <property type="project" value="UniProtKB-KW"/>
</dbReference>
<keyword evidence="4" id="KW-0297">G-protein coupled receptor</keyword>
<feature type="transmembrane region" description="Helical" evidence="8">
    <location>
        <begin position="259"/>
        <end position="280"/>
    </location>
</feature>
<feature type="transmembrane region" description="Helical" evidence="8">
    <location>
        <begin position="86"/>
        <end position="115"/>
    </location>
</feature>
<dbReference type="PROSITE" id="PS50262">
    <property type="entry name" value="G_PROTEIN_RECEP_F1_2"/>
    <property type="match status" value="1"/>
</dbReference>
<dbReference type="Gene3D" id="1.20.1070.10">
    <property type="entry name" value="Rhodopsin 7-helix transmembrane proteins"/>
    <property type="match status" value="1"/>
</dbReference>
<feature type="transmembrane region" description="Helical" evidence="8">
    <location>
        <begin position="136"/>
        <end position="164"/>
    </location>
</feature>
<evidence type="ECO:0000256" key="7">
    <source>
        <dbReference type="ARBA" id="ARBA00023224"/>
    </source>
</evidence>
<feature type="domain" description="G-protein coupled receptors family 1 profile" evidence="9">
    <location>
        <begin position="33"/>
        <end position="279"/>
    </location>
</feature>
<evidence type="ECO:0000259" key="9">
    <source>
        <dbReference type="PROSITE" id="PS50262"/>
    </source>
</evidence>
<comment type="caution">
    <text evidence="11">The sequence shown here is derived from an EMBL/GenBank/DDBJ whole genome shotgun (WGS) entry which is preliminary data.</text>
</comment>
<evidence type="ECO:0000313" key="12">
    <source>
        <dbReference type="Proteomes" id="UP000663868"/>
    </source>
</evidence>
<evidence type="ECO:0000256" key="3">
    <source>
        <dbReference type="ARBA" id="ARBA00022989"/>
    </source>
</evidence>
<protein>
    <recommendedName>
        <fullName evidence="9">G-protein coupled receptors family 1 profile domain-containing protein</fullName>
    </recommendedName>
</protein>
<evidence type="ECO:0000256" key="4">
    <source>
        <dbReference type="ARBA" id="ARBA00023040"/>
    </source>
</evidence>
<dbReference type="PANTHER" id="PTHR24243:SF230">
    <property type="entry name" value="G-PROTEIN COUPLED RECEPTORS FAMILY 1 PROFILE DOMAIN-CONTAINING PROTEIN"/>
    <property type="match status" value="1"/>
</dbReference>
<dbReference type="EMBL" id="CAJOBB010005561">
    <property type="protein sequence ID" value="CAF4132617.1"/>
    <property type="molecule type" value="Genomic_DNA"/>
</dbReference>
<evidence type="ECO:0000256" key="1">
    <source>
        <dbReference type="ARBA" id="ARBA00004141"/>
    </source>
</evidence>
<evidence type="ECO:0000313" key="10">
    <source>
        <dbReference type="EMBL" id="CAF0806210.1"/>
    </source>
</evidence>
<accession>A0A819WYZ0</accession>
<keyword evidence="7" id="KW-0807">Transducer</keyword>